<dbReference type="SUPFAM" id="SSF53098">
    <property type="entry name" value="Ribonuclease H-like"/>
    <property type="match status" value="1"/>
</dbReference>
<feature type="domain" description="RNase H type-1" evidence="2">
    <location>
        <begin position="166"/>
        <end position="211"/>
    </location>
</feature>
<dbReference type="GO" id="GO:0003676">
    <property type="term" value="F:nucleic acid binding"/>
    <property type="evidence" value="ECO:0007669"/>
    <property type="project" value="InterPro"/>
</dbReference>
<evidence type="ECO:0000256" key="1">
    <source>
        <dbReference type="SAM" id="MobiDB-lite"/>
    </source>
</evidence>
<dbReference type="InterPro" id="IPR012337">
    <property type="entry name" value="RNaseH-like_sf"/>
</dbReference>
<dbReference type="Gene3D" id="3.30.420.10">
    <property type="entry name" value="Ribonuclease H-like superfamily/Ribonuclease H"/>
    <property type="match status" value="2"/>
</dbReference>
<feature type="region of interest" description="Disordered" evidence="1">
    <location>
        <begin position="1"/>
        <end position="29"/>
    </location>
</feature>
<dbReference type="InterPro" id="IPR036397">
    <property type="entry name" value="RNaseH_sf"/>
</dbReference>
<dbReference type="GO" id="GO:0004523">
    <property type="term" value="F:RNA-DNA hybrid ribonuclease activity"/>
    <property type="evidence" value="ECO:0007669"/>
    <property type="project" value="InterPro"/>
</dbReference>
<comment type="caution">
    <text evidence="3">The sequence shown here is derived from an EMBL/GenBank/DDBJ whole genome shotgun (WGS) entry which is preliminary data.</text>
</comment>
<proteinExistence type="predicted"/>
<dbReference type="InterPro" id="IPR052709">
    <property type="entry name" value="Transposase-MT_Hybrid"/>
</dbReference>
<dbReference type="PANTHER" id="PTHR46060:SF1">
    <property type="entry name" value="MARINER MOS1 TRANSPOSASE-LIKE PROTEIN"/>
    <property type="match status" value="1"/>
</dbReference>
<evidence type="ECO:0000313" key="3">
    <source>
        <dbReference type="EMBL" id="GFN78504.1"/>
    </source>
</evidence>
<dbReference type="AlphaFoldDB" id="A0AAV3Y7P1"/>
<dbReference type="InterPro" id="IPR002156">
    <property type="entry name" value="RNaseH_domain"/>
</dbReference>
<sequence>MLAYGGRTNPSNIQGGFGGSNSGKDPSDPSNYRPIALTGCLCKILERMHDNATPHSANLTRQWLQRHGWEILPHPAHSPDLAPSDFHLFGPLMRHLGGMAFETEDDLISELRNWFDNLDIDFFRVGIIRCCHAGKNPSISPGITLRSSKRVNFNLSLQAIQSKNFKVIDIRHLYNLIRKFSPYVHISFVWIPAHMGIQGNENVDKLAKAALNRASCSGKLIRWSDLKPKINTYINSVWQKNWDAEGAKSSTMCSPTWAKTSTGEAKEPVENRRPQCAGFGWATRRATF</sequence>
<evidence type="ECO:0000313" key="4">
    <source>
        <dbReference type="Proteomes" id="UP000735302"/>
    </source>
</evidence>
<dbReference type="Pfam" id="PF00075">
    <property type="entry name" value="RNase_H"/>
    <property type="match status" value="1"/>
</dbReference>
<reference evidence="3 4" key="1">
    <citation type="journal article" date="2021" name="Elife">
        <title>Chloroplast acquisition without the gene transfer in kleptoplastic sea slugs, Plakobranchus ocellatus.</title>
        <authorList>
            <person name="Maeda T."/>
            <person name="Takahashi S."/>
            <person name="Yoshida T."/>
            <person name="Shimamura S."/>
            <person name="Takaki Y."/>
            <person name="Nagai Y."/>
            <person name="Toyoda A."/>
            <person name="Suzuki Y."/>
            <person name="Arimoto A."/>
            <person name="Ishii H."/>
            <person name="Satoh N."/>
            <person name="Nishiyama T."/>
            <person name="Hasebe M."/>
            <person name="Maruyama T."/>
            <person name="Minagawa J."/>
            <person name="Obokata J."/>
            <person name="Shigenobu S."/>
        </authorList>
    </citation>
    <scope>NUCLEOTIDE SEQUENCE [LARGE SCALE GENOMIC DNA]</scope>
</reference>
<accession>A0AAV3Y7P1</accession>
<gene>
    <name evidence="3" type="ORF">PoB_000501000</name>
</gene>
<dbReference type="PANTHER" id="PTHR46060">
    <property type="entry name" value="MARINER MOS1 TRANSPOSASE-LIKE PROTEIN"/>
    <property type="match status" value="1"/>
</dbReference>
<dbReference type="Proteomes" id="UP000735302">
    <property type="component" value="Unassembled WGS sequence"/>
</dbReference>
<organism evidence="3 4">
    <name type="scientific">Plakobranchus ocellatus</name>
    <dbReference type="NCBI Taxonomy" id="259542"/>
    <lineage>
        <taxon>Eukaryota</taxon>
        <taxon>Metazoa</taxon>
        <taxon>Spiralia</taxon>
        <taxon>Lophotrochozoa</taxon>
        <taxon>Mollusca</taxon>
        <taxon>Gastropoda</taxon>
        <taxon>Heterobranchia</taxon>
        <taxon>Euthyneura</taxon>
        <taxon>Panpulmonata</taxon>
        <taxon>Sacoglossa</taxon>
        <taxon>Placobranchoidea</taxon>
        <taxon>Plakobranchidae</taxon>
        <taxon>Plakobranchus</taxon>
    </lineage>
</organism>
<dbReference type="EMBL" id="BLXT01000588">
    <property type="protein sequence ID" value="GFN78504.1"/>
    <property type="molecule type" value="Genomic_DNA"/>
</dbReference>
<protein>
    <submittedName>
        <fullName evidence="3">Histone-lysine N-methyltransferase SETMAR</fullName>
    </submittedName>
</protein>
<name>A0AAV3Y7P1_9GAST</name>
<keyword evidence="4" id="KW-1185">Reference proteome</keyword>
<evidence type="ECO:0000259" key="2">
    <source>
        <dbReference type="Pfam" id="PF00075"/>
    </source>
</evidence>